<accession>A0AB34CJR6</accession>
<dbReference type="RefSeq" id="WP_150012411.1">
    <property type="nucleotide sequence ID" value="NZ_VWVM01000006.1"/>
</dbReference>
<sequence>MDNYWDTKRLSNYFLTMANLEANHLVNIATSLSQFHLKDALVRLKFQDEVREFARLQIHTIRTSNSDEQCQECIQNLKQESQHLRIQDRMLRTGEAVVSSSVQFYHDHEKVIGYVINGIGVVLSGLQIVAGVGLIAGSVTTGNVLGVVAGSTLVMNGVGSGIESTGKLSGVAHPSNPVRDKYEDVADFFGFDKRLGLLAYQVVDLTTSYYGILKLTLKPEAWRLYKYLPTDYYRKVQIMSKPALALKGAGAAYKGTGIGLNLYQMHNSPQQN</sequence>
<comment type="caution">
    <text evidence="1">The sequence shown here is derived from an EMBL/GenBank/DDBJ whole genome shotgun (WGS) entry which is preliminary data.</text>
</comment>
<dbReference type="InterPro" id="IPR025320">
    <property type="entry name" value="DUF4225"/>
</dbReference>
<dbReference type="Pfam" id="PF13988">
    <property type="entry name" value="DUF4225"/>
    <property type="match status" value="1"/>
</dbReference>
<organism evidence="1 2">
    <name type="scientific">Candidatus Pantoea gossypiicola</name>
    <dbReference type="NCBI Taxonomy" id="2608008"/>
    <lineage>
        <taxon>Bacteria</taxon>
        <taxon>Pseudomonadati</taxon>
        <taxon>Pseudomonadota</taxon>
        <taxon>Gammaproteobacteria</taxon>
        <taxon>Enterobacterales</taxon>
        <taxon>Erwiniaceae</taxon>
        <taxon>Pantoea</taxon>
    </lineage>
</organism>
<gene>
    <name evidence="1" type="ORF">F3I20_09205</name>
</gene>
<name>A0AB34CJR6_9GAMM</name>
<evidence type="ECO:0000313" key="1">
    <source>
        <dbReference type="EMBL" id="KAA6125323.1"/>
    </source>
</evidence>
<proteinExistence type="predicted"/>
<dbReference type="AlphaFoldDB" id="A0AB34CJR6"/>
<dbReference type="EMBL" id="VWVM01000006">
    <property type="protein sequence ID" value="KAA6125323.1"/>
    <property type="molecule type" value="Genomic_DNA"/>
</dbReference>
<keyword evidence="2" id="KW-1185">Reference proteome</keyword>
<dbReference type="Proteomes" id="UP000324255">
    <property type="component" value="Unassembled WGS sequence"/>
</dbReference>
<reference evidence="1 2" key="1">
    <citation type="submission" date="2019-09" db="EMBL/GenBank/DDBJ databases">
        <title>Genomic diversity of phyloplane-associated Pantoea species in Pakistan cotton crop.</title>
        <authorList>
            <person name="Tufail M.R."/>
            <person name="Cook D.R."/>
        </authorList>
    </citation>
    <scope>NUCLEOTIDE SEQUENCE [LARGE SCALE GENOMIC DNA]</scope>
    <source>
        <strain evidence="1 2">B_8</strain>
    </source>
</reference>
<evidence type="ECO:0000313" key="2">
    <source>
        <dbReference type="Proteomes" id="UP000324255"/>
    </source>
</evidence>
<protein>
    <submittedName>
        <fullName evidence="1">DUF4225 domain-containing protein</fullName>
    </submittedName>
</protein>